<evidence type="ECO:0000313" key="10">
    <source>
        <dbReference type="Proteomes" id="UP000076603"/>
    </source>
</evidence>
<gene>
    <name evidence="9" type="primary">csd_1</name>
    <name evidence="9" type="ORF">CLMAG_17430</name>
</gene>
<protein>
    <recommendedName>
        <fullName evidence="3">cysteine desulfurase</fullName>
        <ecNumber evidence="3">2.8.1.7</ecNumber>
    </recommendedName>
</protein>
<feature type="domain" description="Aminotransferase class V" evidence="8">
    <location>
        <begin position="3"/>
        <end position="371"/>
    </location>
</feature>
<evidence type="ECO:0000256" key="3">
    <source>
        <dbReference type="ARBA" id="ARBA00012239"/>
    </source>
</evidence>
<dbReference type="InterPro" id="IPR015421">
    <property type="entry name" value="PyrdxlP-dep_Trfase_major"/>
</dbReference>
<dbReference type="Gene3D" id="3.90.1150.10">
    <property type="entry name" value="Aspartate Aminotransferase, domain 1"/>
    <property type="match status" value="1"/>
</dbReference>
<dbReference type="PANTHER" id="PTHR43586:SF4">
    <property type="entry name" value="ISOPENICILLIN N EPIMERASE"/>
    <property type="match status" value="1"/>
</dbReference>
<comment type="caution">
    <text evidence="9">The sequence shown here is derived from an EMBL/GenBank/DDBJ whole genome shotgun (WGS) entry which is preliminary data.</text>
</comment>
<proteinExistence type="inferred from homology"/>
<evidence type="ECO:0000256" key="2">
    <source>
        <dbReference type="ARBA" id="ARBA00010447"/>
    </source>
</evidence>
<dbReference type="EC" id="2.8.1.7" evidence="3"/>
<dbReference type="OrthoDB" id="9804366at2"/>
<dbReference type="PROSITE" id="PS00595">
    <property type="entry name" value="AA_TRANSFER_CLASS_5"/>
    <property type="match status" value="1"/>
</dbReference>
<dbReference type="CDD" id="cd06453">
    <property type="entry name" value="SufS_like"/>
    <property type="match status" value="1"/>
</dbReference>
<dbReference type="AlphaFoldDB" id="A0A162SW14"/>
<dbReference type="InterPro" id="IPR000192">
    <property type="entry name" value="Aminotrans_V_dom"/>
</dbReference>
<dbReference type="GO" id="GO:0030170">
    <property type="term" value="F:pyridoxal phosphate binding"/>
    <property type="evidence" value="ECO:0007669"/>
    <property type="project" value="InterPro"/>
</dbReference>
<dbReference type="SUPFAM" id="SSF53383">
    <property type="entry name" value="PLP-dependent transferases"/>
    <property type="match status" value="1"/>
</dbReference>
<organism evidence="9 10">
    <name type="scientific">Clostridium magnum DSM 2767</name>
    <dbReference type="NCBI Taxonomy" id="1121326"/>
    <lineage>
        <taxon>Bacteria</taxon>
        <taxon>Bacillati</taxon>
        <taxon>Bacillota</taxon>
        <taxon>Clostridia</taxon>
        <taxon>Eubacteriales</taxon>
        <taxon>Clostridiaceae</taxon>
        <taxon>Clostridium</taxon>
    </lineage>
</organism>
<comment type="similarity">
    <text evidence="2">Belongs to the class-V pyridoxal-phosphate-dependent aminotransferase family. Csd subfamily.</text>
</comment>
<evidence type="ECO:0000259" key="8">
    <source>
        <dbReference type="Pfam" id="PF00266"/>
    </source>
</evidence>
<dbReference type="EMBL" id="LWAE01000002">
    <property type="protein sequence ID" value="KZL91937.1"/>
    <property type="molecule type" value="Genomic_DNA"/>
</dbReference>
<name>A0A162SW14_9CLOT</name>
<evidence type="ECO:0000256" key="1">
    <source>
        <dbReference type="ARBA" id="ARBA00001933"/>
    </source>
</evidence>
<dbReference type="InterPro" id="IPR010970">
    <property type="entry name" value="Cys_dSase_SufS"/>
</dbReference>
<sequence>MGIYLDNAATSFPKPDVVIKKMMEYMQNIGATSGRGAYKSAIESDRLIYNCRKMICKVFNGSDPAKVIFTSNVTEGLNIVINGFLEEGDHVIVSSLEHNAVWRPLKTLERDRSIEISMVDCTSEGITDYNDVEKLIKSNTKLIVFTHASNVLGSIQPIREIGEIAKKHKVKFLVDSAQTAGAYPIDVKKDNIDILGFTGHKSLLGPTGTGGLLINCDITMNPLKSGGTGGDSKYPYQPDYFPNRYEAGTPNVAGIVGLGEALNLIYSVGIENIRKKEEAIIEYAIERLSSVEGIEIYGPKKSDKIVGVISFNIKNIEGEEISYKLDSQYDIMVRTGLHCAPTAHKIIGTGNTGAVRIGIGYFNEKNHIDILVEALNKIQSNYKCK</sequence>
<evidence type="ECO:0000256" key="5">
    <source>
        <dbReference type="ARBA" id="ARBA00022898"/>
    </source>
</evidence>
<dbReference type="PIRSF" id="PIRSF005572">
    <property type="entry name" value="NifS"/>
    <property type="match status" value="1"/>
</dbReference>
<dbReference type="Gene3D" id="3.40.640.10">
    <property type="entry name" value="Type I PLP-dependent aspartate aminotransferase-like (Major domain)"/>
    <property type="match status" value="1"/>
</dbReference>
<dbReference type="InterPro" id="IPR015422">
    <property type="entry name" value="PyrdxlP-dep_Trfase_small"/>
</dbReference>
<evidence type="ECO:0000256" key="7">
    <source>
        <dbReference type="RuleBase" id="RU004504"/>
    </source>
</evidence>
<evidence type="ECO:0000313" key="9">
    <source>
        <dbReference type="EMBL" id="KZL91937.1"/>
    </source>
</evidence>
<evidence type="ECO:0000256" key="6">
    <source>
        <dbReference type="ARBA" id="ARBA00050776"/>
    </source>
</evidence>
<keyword evidence="5" id="KW-0663">Pyridoxal phosphate</keyword>
<dbReference type="GO" id="GO:0006534">
    <property type="term" value="P:cysteine metabolic process"/>
    <property type="evidence" value="ECO:0007669"/>
    <property type="project" value="InterPro"/>
</dbReference>
<dbReference type="InterPro" id="IPR016454">
    <property type="entry name" value="Cysteine_dSase"/>
</dbReference>
<dbReference type="InterPro" id="IPR015424">
    <property type="entry name" value="PyrdxlP-dep_Trfase"/>
</dbReference>
<reference evidence="9 10" key="1">
    <citation type="submission" date="2016-04" db="EMBL/GenBank/DDBJ databases">
        <title>Genome sequence of Clostridium magnum DSM 2767.</title>
        <authorList>
            <person name="Poehlein A."/>
            <person name="Uhlig R."/>
            <person name="Fischer R."/>
            <person name="Bahl H."/>
            <person name="Daniel R."/>
        </authorList>
    </citation>
    <scope>NUCLEOTIDE SEQUENCE [LARGE SCALE GENOMIC DNA]</scope>
    <source>
        <strain evidence="9 10">DSM 2767</strain>
    </source>
</reference>
<dbReference type="Proteomes" id="UP000076603">
    <property type="component" value="Unassembled WGS sequence"/>
</dbReference>
<dbReference type="InterPro" id="IPR010969">
    <property type="entry name" value="Cys_dSase-rel_unknwn_funct"/>
</dbReference>
<dbReference type="GO" id="GO:0031071">
    <property type="term" value="F:cysteine desulfurase activity"/>
    <property type="evidence" value="ECO:0007669"/>
    <property type="project" value="UniProtKB-EC"/>
</dbReference>
<comment type="catalytic activity">
    <reaction evidence="6">
        <text>(sulfur carrier)-H + L-cysteine = (sulfur carrier)-SH + L-alanine</text>
        <dbReference type="Rhea" id="RHEA:43892"/>
        <dbReference type="Rhea" id="RHEA-COMP:14737"/>
        <dbReference type="Rhea" id="RHEA-COMP:14739"/>
        <dbReference type="ChEBI" id="CHEBI:29917"/>
        <dbReference type="ChEBI" id="CHEBI:35235"/>
        <dbReference type="ChEBI" id="CHEBI:57972"/>
        <dbReference type="ChEBI" id="CHEBI:64428"/>
        <dbReference type="EC" id="2.8.1.7"/>
    </reaction>
</comment>
<evidence type="ECO:0000256" key="4">
    <source>
        <dbReference type="ARBA" id="ARBA00022679"/>
    </source>
</evidence>
<accession>A0A162SW14</accession>
<dbReference type="STRING" id="1121326.CLMAG_17430"/>
<dbReference type="InterPro" id="IPR020578">
    <property type="entry name" value="Aminotrans_V_PyrdxlP_BS"/>
</dbReference>
<dbReference type="NCBIfam" id="TIGR01977">
    <property type="entry name" value="am_tr_V_EF2568"/>
    <property type="match status" value="1"/>
</dbReference>
<comment type="cofactor">
    <cofactor evidence="1 7">
        <name>pyridoxal 5'-phosphate</name>
        <dbReference type="ChEBI" id="CHEBI:597326"/>
    </cofactor>
</comment>
<dbReference type="PATRIC" id="fig|1121326.3.peg.1725"/>
<dbReference type="RefSeq" id="WP_066620926.1">
    <property type="nucleotide sequence ID" value="NZ_FQXL01000004.1"/>
</dbReference>
<dbReference type="PANTHER" id="PTHR43586">
    <property type="entry name" value="CYSTEINE DESULFURASE"/>
    <property type="match status" value="1"/>
</dbReference>
<keyword evidence="10" id="KW-1185">Reference proteome</keyword>
<keyword evidence="4 9" id="KW-0808">Transferase</keyword>
<dbReference type="Pfam" id="PF00266">
    <property type="entry name" value="Aminotran_5"/>
    <property type="match status" value="1"/>
</dbReference>